<comment type="caution">
    <text evidence="2">The sequence shown here is derived from an EMBL/GenBank/DDBJ whole genome shotgun (WGS) entry which is preliminary data.</text>
</comment>
<dbReference type="InterPro" id="IPR041633">
    <property type="entry name" value="Polbeta"/>
</dbReference>
<sequence length="108" mass="12260">MRNAATVRIVPLLKNKLDPNHVWIFGSVARGEPSASSDIDILVEMGSTKTDLPFKERLRLIGDVCDEADVPFHCDIIAMTRGEIQQKIAAGNHFFVRLWHEKEAIYER</sequence>
<reference evidence="2 3" key="1">
    <citation type="submission" date="2022-11" db="EMBL/GenBank/DDBJ databases">
        <title>Comparative genomics analysis of Acidithiobacillus ferriphilus.</title>
        <authorList>
            <person name="Ma L."/>
        </authorList>
    </citation>
    <scope>NUCLEOTIDE SEQUENCE [LARGE SCALE GENOMIC DNA]</scope>
    <source>
        <strain evidence="2 3">DY15</strain>
    </source>
</reference>
<dbReference type="SUPFAM" id="SSF81301">
    <property type="entry name" value="Nucleotidyltransferase"/>
    <property type="match status" value="1"/>
</dbReference>
<dbReference type="Gene3D" id="3.30.460.10">
    <property type="entry name" value="Beta Polymerase, domain 2"/>
    <property type="match status" value="1"/>
</dbReference>
<proteinExistence type="predicted"/>
<dbReference type="InterPro" id="IPR043519">
    <property type="entry name" value="NT_sf"/>
</dbReference>
<dbReference type="CDD" id="cd05403">
    <property type="entry name" value="NT_KNTase_like"/>
    <property type="match status" value="1"/>
</dbReference>
<dbReference type="Proteomes" id="UP001308776">
    <property type="component" value="Unassembled WGS sequence"/>
</dbReference>
<feature type="domain" description="Polymerase beta nucleotidyltransferase" evidence="1">
    <location>
        <begin position="9"/>
        <end position="88"/>
    </location>
</feature>
<protein>
    <submittedName>
        <fullName evidence="2">Nucleotidyltransferase domain-containing protein</fullName>
    </submittedName>
</protein>
<accession>A0ABU6FTX7</accession>
<evidence type="ECO:0000259" key="1">
    <source>
        <dbReference type="Pfam" id="PF18765"/>
    </source>
</evidence>
<name>A0ABU6FTX7_9PROT</name>
<gene>
    <name evidence="2" type="ORF">OW717_15865</name>
</gene>
<keyword evidence="3" id="KW-1185">Reference proteome</keyword>
<dbReference type="RefSeq" id="WP_196762937.1">
    <property type="nucleotide sequence ID" value="NZ_JAQGFK010000066.1"/>
</dbReference>
<organism evidence="2 3">
    <name type="scientific">Acidithiobacillus ferriphilus</name>
    <dbReference type="NCBI Taxonomy" id="1689834"/>
    <lineage>
        <taxon>Bacteria</taxon>
        <taxon>Pseudomonadati</taxon>
        <taxon>Pseudomonadota</taxon>
        <taxon>Acidithiobacillia</taxon>
        <taxon>Acidithiobacillales</taxon>
        <taxon>Acidithiobacillaceae</taxon>
        <taxon>Acidithiobacillus</taxon>
    </lineage>
</organism>
<dbReference type="EMBL" id="JAQGFR010000301">
    <property type="protein sequence ID" value="MEB8515513.1"/>
    <property type="molecule type" value="Genomic_DNA"/>
</dbReference>
<evidence type="ECO:0000313" key="3">
    <source>
        <dbReference type="Proteomes" id="UP001308776"/>
    </source>
</evidence>
<evidence type="ECO:0000313" key="2">
    <source>
        <dbReference type="EMBL" id="MEB8515513.1"/>
    </source>
</evidence>
<dbReference type="Pfam" id="PF18765">
    <property type="entry name" value="Polbeta"/>
    <property type="match status" value="1"/>
</dbReference>